<sequence>MTSERQEQVVAAAFERDLLPIAFDQIAPLYVVSPQTKETVKFKRIVASIQEIGLVEPIVVSRDAKDPKQFTLLDGHLRLEVLKDQGATDTQCIVSTDDEAFTYNKRISRLATIQEHKMILRALTLGASEERLAKALNVNIRTLQEKRRLLDGICPEAAEMLKDKQVALTGFQILKKMKPMRQIEAAQLMVTMNKYTINYARSLLAATPDNQLIAGATPKKFTGISREQLDLMEKESGNLEREVRLVEDSYGADHLDLILARGYVSRLVSNERVTRYLALHHEEFLPEFEKITEREAFAS</sequence>
<dbReference type="OrthoDB" id="7632576at2"/>
<evidence type="ECO:0000313" key="3">
    <source>
        <dbReference type="Proteomes" id="UP000203464"/>
    </source>
</evidence>
<dbReference type="GO" id="GO:0005694">
    <property type="term" value="C:chromosome"/>
    <property type="evidence" value="ECO:0007669"/>
    <property type="project" value="TreeGrafter"/>
</dbReference>
<dbReference type="SUPFAM" id="SSF110849">
    <property type="entry name" value="ParB/Sulfiredoxin"/>
    <property type="match status" value="1"/>
</dbReference>
<dbReference type="PANTHER" id="PTHR33375:SF1">
    <property type="entry name" value="CHROMOSOME-PARTITIONING PROTEIN PARB-RELATED"/>
    <property type="match status" value="1"/>
</dbReference>
<evidence type="ECO:0000259" key="1">
    <source>
        <dbReference type="SMART" id="SM00470"/>
    </source>
</evidence>
<evidence type="ECO:0000313" key="2">
    <source>
        <dbReference type="EMBL" id="SMX36748.1"/>
    </source>
</evidence>
<dbReference type="SMART" id="SM00470">
    <property type="entry name" value="ParB"/>
    <property type="match status" value="1"/>
</dbReference>
<dbReference type="Proteomes" id="UP000203464">
    <property type="component" value="Unassembled WGS sequence"/>
</dbReference>
<dbReference type="InterPro" id="IPR003115">
    <property type="entry name" value="ParB_N"/>
</dbReference>
<name>A0A238K1G1_9RHOB</name>
<dbReference type="InterPro" id="IPR036086">
    <property type="entry name" value="ParB/Sulfiredoxin_sf"/>
</dbReference>
<protein>
    <submittedName>
        <fullName evidence="2">RepB plasmid partitioning protein</fullName>
    </submittedName>
</protein>
<gene>
    <name evidence="2" type="ORF">OCA8868_01082</name>
</gene>
<dbReference type="GO" id="GO:0007059">
    <property type="term" value="P:chromosome segregation"/>
    <property type="evidence" value="ECO:0007669"/>
    <property type="project" value="TreeGrafter"/>
</dbReference>
<accession>A0A238K1G1</accession>
<dbReference type="InterPro" id="IPR011111">
    <property type="entry name" value="Plasmid_RepB"/>
</dbReference>
<dbReference type="RefSeq" id="WP_093995564.1">
    <property type="nucleotide sequence ID" value="NZ_FXYD01000002.1"/>
</dbReference>
<organism evidence="2 3">
    <name type="scientific">Octadecabacter ascidiaceicola</name>
    <dbReference type="NCBI Taxonomy" id="1655543"/>
    <lineage>
        <taxon>Bacteria</taxon>
        <taxon>Pseudomonadati</taxon>
        <taxon>Pseudomonadota</taxon>
        <taxon>Alphaproteobacteria</taxon>
        <taxon>Rhodobacterales</taxon>
        <taxon>Roseobacteraceae</taxon>
        <taxon>Octadecabacter</taxon>
    </lineage>
</organism>
<dbReference type="SUPFAM" id="SSF109709">
    <property type="entry name" value="KorB DNA-binding domain-like"/>
    <property type="match status" value="1"/>
</dbReference>
<dbReference type="Pfam" id="PF07506">
    <property type="entry name" value="RepB"/>
    <property type="match status" value="1"/>
</dbReference>
<keyword evidence="3" id="KW-1185">Reference proteome</keyword>
<dbReference type="Pfam" id="PF02195">
    <property type="entry name" value="ParB_N"/>
    <property type="match status" value="1"/>
</dbReference>
<dbReference type="AlphaFoldDB" id="A0A238K1G1"/>
<reference evidence="3" key="1">
    <citation type="submission" date="2017-05" db="EMBL/GenBank/DDBJ databases">
        <authorList>
            <person name="Rodrigo-Torres L."/>
            <person name="Arahal R. D."/>
            <person name="Lucena T."/>
        </authorList>
    </citation>
    <scope>NUCLEOTIDE SEQUENCE [LARGE SCALE GENOMIC DNA]</scope>
    <source>
        <strain evidence="3">CECT 8868</strain>
    </source>
</reference>
<dbReference type="InterPro" id="IPR050336">
    <property type="entry name" value="Chromosome_partition/occlusion"/>
</dbReference>
<dbReference type="PANTHER" id="PTHR33375">
    <property type="entry name" value="CHROMOSOME-PARTITIONING PROTEIN PARB-RELATED"/>
    <property type="match status" value="1"/>
</dbReference>
<dbReference type="Gene3D" id="3.90.1530.10">
    <property type="entry name" value="Conserved hypothetical protein from pyrococcus furiosus pfu- 392566-001, ParB domain"/>
    <property type="match status" value="1"/>
</dbReference>
<feature type="domain" description="ParB-like N-terminal" evidence="1">
    <location>
        <begin position="19"/>
        <end position="113"/>
    </location>
</feature>
<proteinExistence type="predicted"/>
<dbReference type="EMBL" id="FXYD01000002">
    <property type="protein sequence ID" value="SMX36748.1"/>
    <property type="molecule type" value="Genomic_DNA"/>
</dbReference>